<keyword evidence="1 3" id="KW-0808">Transferase</keyword>
<proteinExistence type="predicted"/>
<dbReference type="Pfam" id="PF00534">
    <property type="entry name" value="Glycos_transf_1"/>
    <property type="match status" value="1"/>
</dbReference>
<dbReference type="RefSeq" id="WP_110468214.1">
    <property type="nucleotide sequence ID" value="NZ_QJSP01000002.1"/>
</dbReference>
<dbReference type="PANTHER" id="PTHR12526:SF630">
    <property type="entry name" value="GLYCOSYLTRANSFERASE"/>
    <property type="match status" value="1"/>
</dbReference>
<dbReference type="GO" id="GO:0016740">
    <property type="term" value="F:transferase activity"/>
    <property type="evidence" value="ECO:0007669"/>
    <property type="project" value="UniProtKB-KW"/>
</dbReference>
<keyword evidence="4" id="KW-1185">Reference proteome</keyword>
<dbReference type="OrthoDB" id="506201at2"/>
<accession>A0A318S718</accession>
<comment type="caution">
    <text evidence="3">The sequence shown here is derived from an EMBL/GenBank/DDBJ whole genome shotgun (WGS) entry which is preliminary data.</text>
</comment>
<dbReference type="PANTHER" id="PTHR12526">
    <property type="entry name" value="GLYCOSYLTRANSFERASE"/>
    <property type="match status" value="1"/>
</dbReference>
<evidence type="ECO:0000313" key="3">
    <source>
        <dbReference type="EMBL" id="PYE20221.1"/>
    </source>
</evidence>
<dbReference type="Proteomes" id="UP000247591">
    <property type="component" value="Unassembled WGS sequence"/>
</dbReference>
<feature type="domain" description="Glycosyl transferase family 1" evidence="2">
    <location>
        <begin position="217"/>
        <end position="382"/>
    </location>
</feature>
<evidence type="ECO:0000256" key="1">
    <source>
        <dbReference type="ARBA" id="ARBA00022679"/>
    </source>
</evidence>
<evidence type="ECO:0000313" key="4">
    <source>
        <dbReference type="Proteomes" id="UP000247591"/>
    </source>
</evidence>
<reference evidence="3 4" key="1">
    <citation type="submission" date="2018-06" db="EMBL/GenBank/DDBJ databases">
        <title>Genomic Encyclopedia of Type Strains, Phase IV (KMG-IV): sequencing the most valuable type-strain genomes for metagenomic binning, comparative biology and taxonomic classification.</title>
        <authorList>
            <person name="Goeker M."/>
        </authorList>
    </citation>
    <scope>NUCLEOTIDE SEQUENCE [LARGE SCALE GENOMIC DNA]</scope>
    <source>
        <strain evidence="3 4">DSM 45521</strain>
    </source>
</reference>
<dbReference type="SUPFAM" id="SSF53756">
    <property type="entry name" value="UDP-Glycosyltransferase/glycogen phosphorylase"/>
    <property type="match status" value="1"/>
</dbReference>
<dbReference type="EMBL" id="QJSP01000002">
    <property type="protein sequence ID" value="PYE20221.1"/>
    <property type="molecule type" value="Genomic_DNA"/>
</dbReference>
<dbReference type="Gene3D" id="3.40.50.2000">
    <property type="entry name" value="Glycogen Phosphorylase B"/>
    <property type="match status" value="2"/>
</dbReference>
<dbReference type="InterPro" id="IPR001296">
    <property type="entry name" value="Glyco_trans_1"/>
</dbReference>
<sequence length="417" mass="45460">MSAAPVQIVYLVSRFPRTSETFIVREVDGLSRLGRFDISLRSLFPSPDTAVHEVSRRWTDRVRRPSGGDALFAFGWALGRHPLALMTVLALVVAGHRRSPRLLPRALVTVVLACAHARDIGRTTPNAHIHAHYATYPALAAWVCHRLIGVTYSFTAHAHDLYVDQSMLSRKMAEATFVVTISEYNRRLLNRRTDAETAVHVVHCGIETSNYPFRPREPAAAGPVRVLCVASLQEYKGHEILLRALAAGGTGVDRIELDLIGDGPLREPLTELARELGLGERIQFLGARTEVFVAEKLASTDVFVLPSVVAADGQMEGLPVALMEALASGVPTVSTSLSGIPEIIVDEVTGALARPGDVDDLRRALEVTIARGGEVTQLADAGRELVQREFELAVTLGELAALFDHYLGADQARRPKR</sequence>
<name>A0A318S718_WILLI</name>
<evidence type="ECO:0000259" key="2">
    <source>
        <dbReference type="Pfam" id="PF00534"/>
    </source>
</evidence>
<gene>
    <name evidence="3" type="ORF">DFR67_102359</name>
</gene>
<organism evidence="3 4">
    <name type="scientific">Williamsia limnetica</name>
    <dbReference type="NCBI Taxonomy" id="882452"/>
    <lineage>
        <taxon>Bacteria</taxon>
        <taxon>Bacillati</taxon>
        <taxon>Actinomycetota</taxon>
        <taxon>Actinomycetes</taxon>
        <taxon>Mycobacteriales</taxon>
        <taxon>Nocardiaceae</taxon>
        <taxon>Williamsia</taxon>
    </lineage>
</organism>
<protein>
    <submittedName>
        <fullName evidence="3">Glycosyltransferase involved in cell wall biosynthesis</fullName>
    </submittedName>
</protein>
<dbReference type="AlphaFoldDB" id="A0A318S718"/>